<dbReference type="Pfam" id="PF00017">
    <property type="entry name" value="SH2"/>
    <property type="match status" value="1"/>
</dbReference>
<dbReference type="Gene3D" id="3.30.505.10">
    <property type="entry name" value="SH2 domain"/>
    <property type="match status" value="1"/>
</dbReference>
<dbReference type="SMART" id="SM00253">
    <property type="entry name" value="SOCS"/>
    <property type="match status" value="1"/>
</dbReference>
<proteinExistence type="evidence at transcript level"/>
<dbReference type="AlphaFoldDB" id="A0A0K0YBD3"/>
<evidence type="ECO:0000256" key="4">
    <source>
        <dbReference type="ARBA" id="ARBA00022999"/>
    </source>
</evidence>
<dbReference type="SMART" id="SM00252">
    <property type="entry name" value="SH2"/>
    <property type="match status" value="1"/>
</dbReference>
<feature type="domain" description="SH2" evidence="6">
    <location>
        <begin position="51"/>
        <end position="132"/>
    </location>
</feature>
<sequence>MIFHMPPREMSVDARGNVRTVVEGASGSGRSSQEDMDRLCSALNTLYTSGWYHGAMTYKDAKRKLREADNGTFLVRDSSDANYLFSLSVKTPRGTTSVRIEYDEGKFSLDSDDAIKSNAPSFDCVVRLITHYIELSKAEIDTNANKMKQRKGSGQFVWLEPSGRKDTDATIKKPLRSDVPSLQHLCRCTINSQLKEQGKIKTLDLPGKLKSYLMDYPFDL</sequence>
<evidence type="ECO:0000256" key="5">
    <source>
        <dbReference type="PROSITE-ProRule" id="PRU00191"/>
    </source>
</evidence>
<dbReference type="Pfam" id="PF07525">
    <property type="entry name" value="SOCS_box"/>
    <property type="match status" value="1"/>
</dbReference>
<gene>
    <name evidence="8" type="primary">SOCS2</name>
</gene>
<evidence type="ECO:0000256" key="3">
    <source>
        <dbReference type="ARBA" id="ARBA00022786"/>
    </source>
</evidence>
<dbReference type="SUPFAM" id="SSF55550">
    <property type="entry name" value="SH2 domain"/>
    <property type="match status" value="1"/>
</dbReference>
<dbReference type="PROSITE" id="PS50225">
    <property type="entry name" value="SOCS"/>
    <property type="match status" value="1"/>
</dbReference>
<evidence type="ECO:0000259" key="7">
    <source>
        <dbReference type="PROSITE" id="PS50225"/>
    </source>
</evidence>
<dbReference type="GO" id="GO:0005942">
    <property type="term" value="C:phosphatidylinositol 3-kinase complex"/>
    <property type="evidence" value="ECO:0007669"/>
    <property type="project" value="TreeGrafter"/>
</dbReference>
<evidence type="ECO:0000256" key="1">
    <source>
        <dbReference type="ARBA" id="ARBA00022604"/>
    </source>
</evidence>
<protein>
    <submittedName>
        <fullName evidence="8">Suppressors of cytokine signaling 2</fullName>
    </submittedName>
</protein>
<evidence type="ECO:0000259" key="6">
    <source>
        <dbReference type="PROSITE" id="PS50001"/>
    </source>
</evidence>
<dbReference type="SMART" id="SM00969">
    <property type="entry name" value="SOCS_box"/>
    <property type="match status" value="1"/>
</dbReference>
<name>A0A0K0YBD3_STIJA</name>
<keyword evidence="2" id="KW-0734">Signal transduction inhibitor</keyword>
<dbReference type="GO" id="GO:0046854">
    <property type="term" value="P:phosphatidylinositol phosphate biosynthetic process"/>
    <property type="evidence" value="ECO:0007669"/>
    <property type="project" value="TreeGrafter"/>
</dbReference>
<dbReference type="GO" id="GO:0046935">
    <property type="term" value="F:1-phosphatidylinositol-3-kinase regulator activity"/>
    <property type="evidence" value="ECO:0007669"/>
    <property type="project" value="TreeGrafter"/>
</dbReference>
<keyword evidence="1" id="KW-0341">Growth regulation</keyword>
<dbReference type="InterPro" id="IPR036036">
    <property type="entry name" value="SOCS_box-like_dom_sf"/>
</dbReference>
<dbReference type="PANTHER" id="PTHR10155">
    <property type="entry name" value="PHOSPHATIDYLINOSITOL 3-KINASE REGULATORY SUBUNIT"/>
    <property type="match status" value="1"/>
</dbReference>
<accession>A0A0K0YBD3</accession>
<feature type="domain" description="SOCS box" evidence="7">
    <location>
        <begin position="170"/>
        <end position="219"/>
    </location>
</feature>
<evidence type="ECO:0000256" key="2">
    <source>
        <dbReference type="ARBA" id="ARBA00022700"/>
    </source>
</evidence>
<keyword evidence="3" id="KW-0833">Ubl conjugation pathway</keyword>
<dbReference type="PRINTS" id="PR00401">
    <property type="entry name" value="SH2DOMAIN"/>
</dbReference>
<dbReference type="GO" id="GO:0035556">
    <property type="term" value="P:intracellular signal transduction"/>
    <property type="evidence" value="ECO:0007669"/>
    <property type="project" value="InterPro"/>
</dbReference>
<dbReference type="EMBL" id="KR476664">
    <property type="protein sequence ID" value="AKS48289.1"/>
    <property type="molecule type" value="mRNA"/>
</dbReference>
<dbReference type="FunFam" id="1.10.750.20:FF:000001">
    <property type="entry name" value="Ankyrin repeat and SOCS box containing 1"/>
    <property type="match status" value="1"/>
</dbReference>
<evidence type="ECO:0000313" key="8">
    <source>
        <dbReference type="EMBL" id="AKS48289.1"/>
    </source>
</evidence>
<dbReference type="PROSITE" id="PS50001">
    <property type="entry name" value="SH2"/>
    <property type="match status" value="1"/>
</dbReference>
<dbReference type="InterPro" id="IPR000980">
    <property type="entry name" value="SH2"/>
</dbReference>
<dbReference type="CDD" id="cd03587">
    <property type="entry name" value="SOCS"/>
    <property type="match status" value="1"/>
</dbReference>
<dbReference type="InterPro" id="IPR036860">
    <property type="entry name" value="SH2_dom_sf"/>
</dbReference>
<dbReference type="SUPFAM" id="SSF158235">
    <property type="entry name" value="SOCS box-like"/>
    <property type="match status" value="1"/>
</dbReference>
<dbReference type="GO" id="GO:0009968">
    <property type="term" value="P:negative regulation of signal transduction"/>
    <property type="evidence" value="ECO:0007669"/>
    <property type="project" value="UniProtKB-KW"/>
</dbReference>
<dbReference type="InterPro" id="IPR001496">
    <property type="entry name" value="SOCS_box"/>
</dbReference>
<organism evidence="8">
    <name type="scientific">Stichopus japonicus</name>
    <name type="common">Sea cucumber</name>
    <dbReference type="NCBI Taxonomy" id="307972"/>
    <lineage>
        <taxon>Eukaryota</taxon>
        <taxon>Metazoa</taxon>
        <taxon>Echinodermata</taxon>
        <taxon>Eleutherozoa</taxon>
        <taxon>Echinozoa</taxon>
        <taxon>Holothuroidea</taxon>
        <taxon>Aspidochirotacea</taxon>
        <taxon>Aspidochirotida</taxon>
        <taxon>Stichopodidae</taxon>
        <taxon>Apostichopus</taxon>
    </lineage>
</organism>
<keyword evidence="4 5" id="KW-0727">SH2 domain</keyword>
<reference evidence="8" key="1">
    <citation type="journal article" date="2015" name="Fish Shellfish Immunol.">
        <title>Three members in JAK/STAT signal pathway from the sea cucumber Apostichopus japonicus: Molecular cloning, characterization and function analysis.</title>
        <authorList>
            <person name="Shao Y."/>
            <person name="Li C."/>
            <person name="Zhang W."/>
            <person name="Duan X."/>
            <person name="Li Y."/>
            <person name="Han Q."/>
            <person name="Jin C."/>
        </authorList>
    </citation>
    <scope>NUCLEOTIDE SEQUENCE</scope>
</reference>
<dbReference type="Gene3D" id="1.10.750.20">
    <property type="entry name" value="SOCS box"/>
    <property type="match status" value="1"/>
</dbReference>
<dbReference type="CDD" id="cd09923">
    <property type="entry name" value="SH2_SOCS_family"/>
    <property type="match status" value="1"/>
</dbReference>
<dbReference type="PANTHER" id="PTHR10155:SF16">
    <property type="entry name" value="SUPPRESSOR OF CYTOKINE SIGNALING 2"/>
    <property type="match status" value="1"/>
</dbReference>